<organism evidence="1 2">
    <name type="scientific">Camellia lanceoleosa</name>
    <dbReference type="NCBI Taxonomy" id="1840588"/>
    <lineage>
        <taxon>Eukaryota</taxon>
        <taxon>Viridiplantae</taxon>
        <taxon>Streptophyta</taxon>
        <taxon>Embryophyta</taxon>
        <taxon>Tracheophyta</taxon>
        <taxon>Spermatophyta</taxon>
        <taxon>Magnoliopsida</taxon>
        <taxon>eudicotyledons</taxon>
        <taxon>Gunneridae</taxon>
        <taxon>Pentapetalae</taxon>
        <taxon>asterids</taxon>
        <taxon>Ericales</taxon>
        <taxon>Theaceae</taxon>
        <taxon>Camellia</taxon>
    </lineage>
</organism>
<dbReference type="EMBL" id="CM045769">
    <property type="protein sequence ID" value="KAI7995908.1"/>
    <property type="molecule type" value="Genomic_DNA"/>
</dbReference>
<gene>
    <name evidence="1" type="ORF">LOK49_LG11G01122</name>
</gene>
<evidence type="ECO:0000313" key="2">
    <source>
        <dbReference type="Proteomes" id="UP001060215"/>
    </source>
</evidence>
<comment type="caution">
    <text evidence="1">The sequence shown here is derived from an EMBL/GenBank/DDBJ whole genome shotgun (WGS) entry which is preliminary data.</text>
</comment>
<accession>A0ACC0G487</accession>
<sequence>MIIPLQLLPPQTQTQTLTLALLPSLNPSPKPHPKSLLNCLTPLQTPSALTPHLTTTTATATATDPPQPTSDSGLRFREKLLYLQTLKVNLSKALHKNPNFRSAPLDSLKLVEKCLSSMGIDRSALGRIFDMYPQLLTCDPYSDLYPVFDFLLNHVNIPFPDIRKSIIRCPRLLICSVDHQLRPALRFLENLGFVGKHALTCQTTLLLVSSVENTLMPKLNYLQDLGFSYEEVSRMVLRSPGLLTFSISNNFGPKVEYFLKEMNGDLAELKRFPQYFSFSLEGKIKPRHQLLVENGLSLSLSQMLKVSDGEFNARLIEKQLRLVDVRQS</sequence>
<evidence type="ECO:0000313" key="1">
    <source>
        <dbReference type="EMBL" id="KAI7995908.1"/>
    </source>
</evidence>
<proteinExistence type="predicted"/>
<dbReference type="Proteomes" id="UP001060215">
    <property type="component" value="Chromosome 12"/>
</dbReference>
<keyword evidence="2" id="KW-1185">Reference proteome</keyword>
<protein>
    <submittedName>
        <fullName evidence="1">Uncharacterized protein</fullName>
    </submittedName>
</protein>
<name>A0ACC0G487_9ERIC</name>
<reference evidence="1 2" key="1">
    <citation type="journal article" date="2022" name="Plant J.">
        <title>Chromosome-level genome of Camellia lanceoleosa provides a valuable resource for understanding genome evolution and self-incompatibility.</title>
        <authorList>
            <person name="Gong W."/>
            <person name="Xiao S."/>
            <person name="Wang L."/>
            <person name="Liao Z."/>
            <person name="Chang Y."/>
            <person name="Mo W."/>
            <person name="Hu G."/>
            <person name="Li W."/>
            <person name="Zhao G."/>
            <person name="Zhu H."/>
            <person name="Hu X."/>
            <person name="Ji K."/>
            <person name="Xiang X."/>
            <person name="Song Q."/>
            <person name="Yuan D."/>
            <person name="Jin S."/>
            <person name="Zhang L."/>
        </authorList>
    </citation>
    <scope>NUCLEOTIDE SEQUENCE [LARGE SCALE GENOMIC DNA]</scope>
    <source>
        <strain evidence="1">SQ_2022a</strain>
    </source>
</reference>